<name>A0A4Y7TA06_COPMI</name>
<dbReference type="OrthoDB" id="5210591at2759"/>
<keyword evidence="2" id="KW-1185">Reference proteome</keyword>
<reference evidence="1 2" key="1">
    <citation type="journal article" date="2019" name="Nat. Ecol. Evol.">
        <title>Megaphylogeny resolves global patterns of mushroom evolution.</title>
        <authorList>
            <person name="Varga T."/>
            <person name="Krizsan K."/>
            <person name="Foldi C."/>
            <person name="Dima B."/>
            <person name="Sanchez-Garcia M."/>
            <person name="Sanchez-Ramirez S."/>
            <person name="Szollosi G.J."/>
            <person name="Szarkandi J.G."/>
            <person name="Papp V."/>
            <person name="Albert L."/>
            <person name="Andreopoulos W."/>
            <person name="Angelini C."/>
            <person name="Antonin V."/>
            <person name="Barry K.W."/>
            <person name="Bougher N.L."/>
            <person name="Buchanan P."/>
            <person name="Buyck B."/>
            <person name="Bense V."/>
            <person name="Catcheside P."/>
            <person name="Chovatia M."/>
            <person name="Cooper J."/>
            <person name="Damon W."/>
            <person name="Desjardin D."/>
            <person name="Finy P."/>
            <person name="Geml J."/>
            <person name="Haridas S."/>
            <person name="Hughes K."/>
            <person name="Justo A."/>
            <person name="Karasinski D."/>
            <person name="Kautmanova I."/>
            <person name="Kiss B."/>
            <person name="Kocsube S."/>
            <person name="Kotiranta H."/>
            <person name="LaButti K.M."/>
            <person name="Lechner B.E."/>
            <person name="Liimatainen K."/>
            <person name="Lipzen A."/>
            <person name="Lukacs Z."/>
            <person name="Mihaltcheva S."/>
            <person name="Morgado L.N."/>
            <person name="Niskanen T."/>
            <person name="Noordeloos M.E."/>
            <person name="Ohm R.A."/>
            <person name="Ortiz-Santana B."/>
            <person name="Ovrebo C."/>
            <person name="Racz N."/>
            <person name="Riley R."/>
            <person name="Savchenko A."/>
            <person name="Shiryaev A."/>
            <person name="Soop K."/>
            <person name="Spirin V."/>
            <person name="Szebenyi C."/>
            <person name="Tomsovsky M."/>
            <person name="Tulloss R.E."/>
            <person name="Uehling J."/>
            <person name="Grigoriev I.V."/>
            <person name="Vagvolgyi C."/>
            <person name="Papp T."/>
            <person name="Martin F.M."/>
            <person name="Miettinen O."/>
            <person name="Hibbett D.S."/>
            <person name="Nagy L.G."/>
        </authorList>
    </citation>
    <scope>NUCLEOTIDE SEQUENCE [LARGE SCALE GENOMIC DNA]</scope>
    <source>
        <strain evidence="1 2">FP101781</strain>
    </source>
</reference>
<evidence type="ECO:0008006" key="3">
    <source>
        <dbReference type="Google" id="ProtNLM"/>
    </source>
</evidence>
<dbReference type="AlphaFoldDB" id="A0A4Y7TA06"/>
<protein>
    <recommendedName>
        <fullName evidence="3">Aminoglycoside phosphotransferase domain-containing protein</fullName>
    </recommendedName>
</protein>
<evidence type="ECO:0000313" key="1">
    <source>
        <dbReference type="EMBL" id="TEB30950.1"/>
    </source>
</evidence>
<proteinExistence type="predicted"/>
<dbReference type="Proteomes" id="UP000298030">
    <property type="component" value="Unassembled WGS sequence"/>
</dbReference>
<dbReference type="EMBL" id="QPFP01000021">
    <property type="protein sequence ID" value="TEB30950.1"/>
    <property type="molecule type" value="Genomic_DNA"/>
</dbReference>
<evidence type="ECO:0000313" key="2">
    <source>
        <dbReference type="Proteomes" id="UP000298030"/>
    </source>
</evidence>
<comment type="caution">
    <text evidence="1">The sequence shown here is derived from an EMBL/GenBank/DDBJ whole genome shotgun (WGS) entry which is preliminary data.</text>
</comment>
<sequence length="238" mass="26396">MIDLQLGKYLAELHSNVQNDWFGMPILGADTEGDGKGPSKPPSDSEPICYSWQETFTLLFEELLESVKSKLESEPNGDFTIPFESIHTSMSRAIAFFLFDDVEVPSLVWLTGSDTDIYLSCPSHPSTKTPGIVALLPSMPHMLWGDPLLESFFISLGHGGGKPESCKAIVEGYVASGGSPLISFPRQKTKRTWYTLFLALSLLNDYLSSDEAIPEGKKRWIQEMVHTCTEELKTAPPY</sequence>
<gene>
    <name evidence="1" type="ORF">FA13DRAFT_1733370</name>
</gene>
<organism evidence="1 2">
    <name type="scientific">Coprinellus micaceus</name>
    <name type="common">Glistening ink-cap mushroom</name>
    <name type="synonym">Coprinus micaceus</name>
    <dbReference type="NCBI Taxonomy" id="71717"/>
    <lineage>
        <taxon>Eukaryota</taxon>
        <taxon>Fungi</taxon>
        <taxon>Dikarya</taxon>
        <taxon>Basidiomycota</taxon>
        <taxon>Agaricomycotina</taxon>
        <taxon>Agaricomycetes</taxon>
        <taxon>Agaricomycetidae</taxon>
        <taxon>Agaricales</taxon>
        <taxon>Agaricineae</taxon>
        <taxon>Psathyrellaceae</taxon>
        <taxon>Coprinellus</taxon>
    </lineage>
</organism>
<accession>A0A4Y7TA06</accession>